<gene>
    <name evidence="1" type="ORF">H7B90_27615</name>
</gene>
<sequence length="96" mass="10919">MSLSLHLAHTFLQYNLHSMQFTHLLVRVQQSQLVVYSKEKDEEVTRALFTEFKKNGYLLSVANHRGKLQPTPFVGTLGDLIPVLTSKLAAVLARWP</sequence>
<evidence type="ECO:0000313" key="2">
    <source>
        <dbReference type="Proteomes" id="UP000553776"/>
    </source>
</evidence>
<reference evidence="1 2" key="1">
    <citation type="submission" date="2020-08" db="EMBL/GenBank/DDBJ databases">
        <title>Cohnella phylogeny.</title>
        <authorList>
            <person name="Dunlap C."/>
        </authorList>
    </citation>
    <scope>NUCLEOTIDE SEQUENCE [LARGE SCALE GENOMIC DNA]</scope>
    <source>
        <strain evidence="1 2">DSM 25239</strain>
    </source>
</reference>
<keyword evidence="2" id="KW-1185">Reference proteome</keyword>
<dbReference type="RefSeq" id="WP_185139127.1">
    <property type="nucleotide sequence ID" value="NZ_BORM01000001.1"/>
</dbReference>
<dbReference type="Proteomes" id="UP000553776">
    <property type="component" value="Unassembled WGS sequence"/>
</dbReference>
<proteinExistence type="predicted"/>
<protein>
    <submittedName>
        <fullName evidence="1">Uncharacterized protein</fullName>
    </submittedName>
</protein>
<comment type="caution">
    <text evidence="1">The sequence shown here is derived from an EMBL/GenBank/DDBJ whole genome shotgun (WGS) entry which is preliminary data.</text>
</comment>
<evidence type="ECO:0000313" key="1">
    <source>
        <dbReference type="EMBL" id="MBB6695170.1"/>
    </source>
</evidence>
<accession>A0A841UB73</accession>
<dbReference type="EMBL" id="JACJVR010000112">
    <property type="protein sequence ID" value="MBB6695170.1"/>
    <property type="molecule type" value="Genomic_DNA"/>
</dbReference>
<organism evidence="1 2">
    <name type="scientific">Cohnella xylanilytica</name>
    <dbReference type="NCBI Taxonomy" id="557555"/>
    <lineage>
        <taxon>Bacteria</taxon>
        <taxon>Bacillati</taxon>
        <taxon>Bacillota</taxon>
        <taxon>Bacilli</taxon>
        <taxon>Bacillales</taxon>
        <taxon>Paenibacillaceae</taxon>
        <taxon>Cohnella</taxon>
    </lineage>
</organism>
<name>A0A841UB73_9BACL</name>
<dbReference type="AlphaFoldDB" id="A0A841UB73"/>